<name>A0A2V1GRY7_9GAMM</name>
<dbReference type="EMBL" id="QDDL01000007">
    <property type="protein sequence ID" value="PVZ66734.1"/>
    <property type="molecule type" value="Genomic_DNA"/>
</dbReference>
<organism evidence="2 3">
    <name type="scientific">Pelagibaculum spongiae</name>
    <dbReference type="NCBI Taxonomy" id="2080658"/>
    <lineage>
        <taxon>Bacteria</taxon>
        <taxon>Pseudomonadati</taxon>
        <taxon>Pseudomonadota</taxon>
        <taxon>Gammaproteobacteria</taxon>
        <taxon>Oceanospirillales</taxon>
        <taxon>Pelagibaculum</taxon>
    </lineage>
</organism>
<sequence length="307" mass="33643">MKKFIITSTAALMLSASLTAIAVNDRSAALNYRNATVSGAYGTNIEVKRNQPLKLAFTQGESVNFVSLEAFRTCDLELLTADATNRFSSANYSGGFSSIAQDGTASRFQPLKMSEDGELFVEAAFDVIDDYDVGILNPAIPYQEDGKTYGIGFDGNNNETLVQGCVRGKKFTISLPEASKTELQETITKLKSQNARQNDWFLLTQSQRLALNQYFFPNSSTSRFSIGSLDGSGNLRIKNPDGSPAKFSPQLTALNNLVYWNTLDQLGNSIVKYGAIRWFSNDKTYGQFNLNGNNAPKPGQAIIIQKL</sequence>
<evidence type="ECO:0000313" key="2">
    <source>
        <dbReference type="EMBL" id="PVZ66734.1"/>
    </source>
</evidence>
<keyword evidence="1" id="KW-0732">Signal</keyword>
<evidence type="ECO:0000313" key="3">
    <source>
        <dbReference type="Proteomes" id="UP000244906"/>
    </source>
</evidence>
<feature type="signal peptide" evidence="1">
    <location>
        <begin position="1"/>
        <end position="22"/>
    </location>
</feature>
<feature type="chain" id="PRO_5016156869" evidence="1">
    <location>
        <begin position="23"/>
        <end position="307"/>
    </location>
</feature>
<reference evidence="2 3" key="1">
    <citation type="submission" date="2018-04" db="EMBL/GenBank/DDBJ databases">
        <title>Thalassorhabdus spongiae gen. nov., sp. nov., isolated from a marine sponge in South-West Iceland.</title>
        <authorList>
            <person name="Knobloch S."/>
            <person name="Daussin A."/>
            <person name="Johannsson R."/>
            <person name="Marteinsson V.T."/>
        </authorList>
    </citation>
    <scope>NUCLEOTIDE SEQUENCE [LARGE SCALE GENOMIC DNA]</scope>
    <source>
        <strain evidence="2 3">Hp12</strain>
    </source>
</reference>
<protein>
    <submittedName>
        <fullName evidence="2">Uncharacterized protein</fullName>
    </submittedName>
</protein>
<dbReference type="Proteomes" id="UP000244906">
    <property type="component" value="Unassembled WGS sequence"/>
</dbReference>
<gene>
    <name evidence="2" type="ORF">DC094_15820</name>
</gene>
<dbReference type="RefSeq" id="WP_116688098.1">
    <property type="nucleotide sequence ID" value="NZ_CAWNYD010000007.1"/>
</dbReference>
<dbReference type="AlphaFoldDB" id="A0A2V1GRY7"/>
<comment type="caution">
    <text evidence="2">The sequence shown here is derived from an EMBL/GenBank/DDBJ whole genome shotgun (WGS) entry which is preliminary data.</text>
</comment>
<proteinExistence type="predicted"/>
<evidence type="ECO:0000256" key="1">
    <source>
        <dbReference type="SAM" id="SignalP"/>
    </source>
</evidence>
<accession>A0A2V1GRY7</accession>
<keyword evidence="3" id="KW-1185">Reference proteome</keyword>